<dbReference type="AlphaFoldDB" id="A0A9W6CKS1"/>
<feature type="domain" description="EAL" evidence="1">
    <location>
        <begin position="373"/>
        <end position="627"/>
    </location>
</feature>
<name>A0A9W6CKS1_XANFL</name>
<dbReference type="PANTHER" id="PTHR44757:SF2">
    <property type="entry name" value="BIOFILM ARCHITECTURE MAINTENANCE PROTEIN MBAA"/>
    <property type="match status" value="1"/>
</dbReference>
<dbReference type="Gene3D" id="3.20.20.450">
    <property type="entry name" value="EAL domain"/>
    <property type="match status" value="1"/>
</dbReference>
<dbReference type="GeneID" id="95763013"/>
<dbReference type="InterPro" id="IPR001633">
    <property type="entry name" value="EAL_dom"/>
</dbReference>
<evidence type="ECO:0000259" key="2">
    <source>
        <dbReference type="PROSITE" id="PS50887"/>
    </source>
</evidence>
<sequence length="644" mass="69055">MPDFAWPKLLTKGGKGMKCPPIPPHEKDRLAALDSYGLDGQGTVAGLTPLVEMALRVFNVPMAAVNMIGADSVFFAASAGFGDDVDKRREVSFCAHTILQGATMVVPDATHDDRFHDNPLVSGPTNIRFYAGVPLLSAEGHAIGVLCILDTVPYDGFSAEDRVRLSDLAHMVMDRLEIRRIAMAASAGRTAAPNRVVGPEHLAHLAQIDALTGLPNRRQFYRAVEAALLSGRACGLLMVDVDGFKDINNILGPAAGDDVLRAIGQLLVAEASGGTAVARVGGDEFAMLVCGLTAEAAKPFARQLLAKISELAPIGHEDMRISASCGIALSPRDAQEAVELIGDADLALHAAKAEASANVALYSPALRTDAMDRRLSSIDLHRAVVNGEFLLFYQPQVRLSDGALIGAEALIRWMHPSRGLLSPAAFLTALEGSALAPQVGRWVIEEGCAQAARWRRQGAADFRMAVNLFASQFRTGDLPREVEESLARHGLPPEALELEITENIVLSDHSNAIDALARLRQMGVRIAFDDFGTGYASLSLLTRCPVSCIKLDRSFVQAMLHAPREAAVIAAILEMGRALDMDVIAEGIETEAERAYLAERHCPEGQGYLFGRPMPAEEFEARLGQAAVFVPPGAVERDADRRVC</sequence>
<dbReference type="CDD" id="cd01948">
    <property type="entry name" value="EAL"/>
    <property type="match status" value="1"/>
</dbReference>
<dbReference type="CDD" id="cd01949">
    <property type="entry name" value="GGDEF"/>
    <property type="match status" value="1"/>
</dbReference>
<dbReference type="InterPro" id="IPR029016">
    <property type="entry name" value="GAF-like_dom_sf"/>
</dbReference>
<evidence type="ECO:0000313" key="4">
    <source>
        <dbReference type="Proteomes" id="UP001144397"/>
    </source>
</evidence>
<dbReference type="InterPro" id="IPR043128">
    <property type="entry name" value="Rev_trsase/Diguanyl_cyclase"/>
</dbReference>
<dbReference type="SMART" id="SM00052">
    <property type="entry name" value="EAL"/>
    <property type="match status" value="1"/>
</dbReference>
<dbReference type="Gene3D" id="3.30.70.270">
    <property type="match status" value="1"/>
</dbReference>
<dbReference type="PROSITE" id="PS50887">
    <property type="entry name" value="GGDEF"/>
    <property type="match status" value="1"/>
</dbReference>
<dbReference type="InterPro" id="IPR000160">
    <property type="entry name" value="GGDEF_dom"/>
</dbReference>
<proteinExistence type="predicted"/>
<dbReference type="EMBL" id="BSDO01000002">
    <property type="protein sequence ID" value="GLI22549.1"/>
    <property type="molecule type" value="Genomic_DNA"/>
</dbReference>
<dbReference type="InterPro" id="IPR003018">
    <property type="entry name" value="GAF"/>
</dbReference>
<dbReference type="PROSITE" id="PS50883">
    <property type="entry name" value="EAL"/>
    <property type="match status" value="1"/>
</dbReference>
<evidence type="ECO:0000313" key="3">
    <source>
        <dbReference type="EMBL" id="GLI22549.1"/>
    </source>
</evidence>
<dbReference type="SMART" id="SM00267">
    <property type="entry name" value="GGDEF"/>
    <property type="match status" value="1"/>
</dbReference>
<protein>
    <submittedName>
        <fullName evidence="3">Uncharacterized protein</fullName>
    </submittedName>
</protein>
<reference evidence="3" key="1">
    <citation type="submission" date="2022-12" db="EMBL/GenBank/DDBJ databases">
        <title>Reference genome sequencing for broad-spectrum identification of bacterial and archaeal isolates by mass spectrometry.</title>
        <authorList>
            <person name="Sekiguchi Y."/>
            <person name="Tourlousse D.M."/>
        </authorList>
    </citation>
    <scope>NUCLEOTIDE SEQUENCE</scope>
    <source>
        <strain evidence="3">301</strain>
    </source>
</reference>
<dbReference type="Gene3D" id="3.30.450.40">
    <property type="match status" value="1"/>
</dbReference>
<comment type="caution">
    <text evidence="3">The sequence shown here is derived from an EMBL/GenBank/DDBJ whole genome shotgun (WGS) entry which is preliminary data.</text>
</comment>
<dbReference type="SUPFAM" id="SSF55073">
    <property type="entry name" value="Nucleotide cyclase"/>
    <property type="match status" value="1"/>
</dbReference>
<dbReference type="RefSeq" id="WP_309298274.1">
    <property type="nucleotide sequence ID" value="NZ_BSDO01000002.1"/>
</dbReference>
<gene>
    <name evidence="3" type="ORF">XFLAVUS301_22230</name>
</gene>
<dbReference type="NCBIfam" id="TIGR00254">
    <property type="entry name" value="GGDEF"/>
    <property type="match status" value="1"/>
</dbReference>
<organism evidence="3 4">
    <name type="scientific">Xanthobacter flavus</name>
    <dbReference type="NCBI Taxonomy" id="281"/>
    <lineage>
        <taxon>Bacteria</taxon>
        <taxon>Pseudomonadati</taxon>
        <taxon>Pseudomonadota</taxon>
        <taxon>Alphaproteobacteria</taxon>
        <taxon>Hyphomicrobiales</taxon>
        <taxon>Xanthobacteraceae</taxon>
        <taxon>Xanthobacter</taxon>
    </lineage>
</organism>
<dbReference type="Pfam" id="PF00990">
    <property type="entry name" value="GGDEF"/>
    <property type="match status" value="1"/>
</dbReference>
<dbReference type="Pfam" id="PF00563">
    <property type="entry name" value="EAL"/>
    <property type="match status" value="1"/>
</dbReference>
<dbReference type="Proteomes" id="UP001144397">
    <property type="component" value="Unassembled WGS sequence"/>
</dbReference>
<feature type="domain" description="GGDEF" evidence="2">
    <location>
        <begin position="232"/>
        <end position="364"/>
    </location>
</feature>
<dbReference type="SUPFAM" id="SSF55781">
    <property type="entry name" value="GAF domain-like"/>
    <property type="match status" value="1"/>
</dbReference>
<dbReference type="SUPFAM" id="SSF141868">
    <property type="entry name" value="EAL domain-like"/>
    <property type="match status" value="1"/>
</dbReference>
<dbReference type="InterPro" id="IPR035919">
    <property type="entry name" value="EAL_sf"/>
</dbReference>
<dbReference type="InterPro" id="IPR052155">
    <property type="entry name" value="Biofilm_reg_signaling"/>
</dbReference>
<dbReference type="Pfam" id="PF01590">
    <property type="entry name" value="GAF"/>
    <property type="match status" value="1"/>
</dbReference>
<dbReference type="PANTHER" id="PTHR44757">
    <property type="entry name" value="DIGUANYLATE CYCLASE DGCP"/>
    <property type="match status" value="1"/>
</dbReference>
<evidence type="ECO:0000259" key="1">
    <source>
        <dbReference type="PROSITE" id="PS50883"/>
    </source>
</evidence>
<accession>A0A9W6CKS1</accession>
<dbReference type="InterPro" id="IPR029787">
    <property type="entry name" value="Nucleotide_cyclase"/>
</dbReference>